<dbReference type="CDD" id="cd03225">
    <property type="entry name" value="ABC_cobalt_CbiO_domain1"/>
    <property type="match status" value="2"/>
</dbReference>
<proteinExistence type="predicted"/>
<evidence type="ECO:0000256" key="2">
    <source>
        <dbReference type="ARBA" id="ARBA00022448"/>
    </source>
</evidence>
<dbReference type="GO" id="GO:0042626">
    <property type="term" value="F:ATPase-coupled transmembrane transporter activity"/>
    <property type="evidence" value="ECO:0007669"/>
    <property type="project" value="TreeGrafter"/>
</dbReference>
<evidence type="ECO:0000256" key="6">
    <source>
        <dbReference type="ARBA" id="ARBA00022989"/>
    </source>
</evidence>
<feature type="transmembrane region" description="Helical" evidence="8">
    <location>
        <begin position="516"/>
        <end position="533"/>
    </location>
</feature>
<evidence type="ECO:0000259" key="9">
    <source>
        <dbReference type="PROSITE" id="PS50893"/>
    </source>
</evidence>
<dbReference type="SMART" id="SM00382">
    <property type="entry name" value="AAA"/>
    <property type="match status" value="2"/>
</dbReference>
<dbReference type="PANTHER" id="PTHR43553">
    <property type="entry name" value="HEAVY METAL TRANSPORTER"/>
    <property type="match status" value="1"/>
</dbReference>
<dbReference type="GO" id="GO:0005886">
    <property type="term" value="C:plasma membrane"/>
    <property type="evidence" value="ECO:0007669"/>
    <property type="project" value="UniProtKB-ARBA"/>
</dbReference>
<dbReference type="InterPro" id="IPR050095">
    <property type="entry name" value="ECF_ABC_transporter_ATP-bd"/>
</dbReference>
<dbReference type="RefSeq" id="WP_173179982.1">
    <property type="nucleotide sequence ID" value="NZ_AP021876.1"/>
</dbReference>
<reference evidence="10 11" key="1">
    <citation type="submission" date="2019-11" db="EMBL/GenBank/DDBJ databases">
        <title>Comparative genomics of hydrocarbon-degrading Desulfosarcina strains.</title>
        <authorList>
            <person name="Watanabe M."/>
            <person name="Kojima H."/>
            <person name="Fukui M."/>
        </authorList>
    </citation>
    <scope>NUCLEOTIDE SEQUENCE [LARGE SCALE GENOMIC DNA]</scope>
    <source>
        <strain evidence="10 11">28bB2T</strain>
    </source>
</reference>
<gene>
    <name evidence="10" type="ORF">DSCO28_62870</name>
</gene>
<dbReference type="Proteomes" id="UP000425960">
    <property type="component" value="Chromosome"/>
</dbReference>
<evidence type="ECO:0000256" key="1">
    <source>
        <dbReference type="ARBA" id="ARBA00004141"/>
    </source>
</evidence>
<dbReference type="KEGG" id="dov:DSCO28_62870"/>
<name>A0A5K7ZZZ9_9BACT</name>
<feature type="domain" description="ABC transporter" evidence="9">
    <location>
        <begin position="260"/>
        <end position="491"/>
    </location>
</feature>
<keyword evidence="2" id="KW-0813">Transport</keyword>
<keyword evidence="4" id="KW-0547">Nucleotide-binding</keyword>
<protein>
    <submittedName>
        <fullName evidence="10">Putative ABC transporter ATP-binding protein</fullName>
    </submittedName>
</protein>
<evidence type="ECO:0000256" key="3">
    <source>
        <dbReference type="ARBA" id="ARBA00022692"/>
    </source>
</evidence>
<dbReference type="Gene3D" id="3.40.50.300">
    <property type="entry name" value="P-loop containing nucleotide triphosphate hydrolases"/>
    <property type="match status" value="2"/>
</dbReference>
<dbReference type="Pfam" id="PF02361">
    <property type="entry name" value="CbiQ"/>
    <property type="match status" value="1"/>
</dbReference>
<keyword evidence="5 10" id="KW-0067">ATP-binding</keyword>
<evidence type="ECO:0000313" key="11">
    <source>
        <dbReference type="Proteomes" id="UP000425960"/>
    </source>
</evidence>
<organism evidence="10 11">
    <name type="scientific">Desulfosarcina ovata subsp. sediminis</name>
    <dbReference type="NCBI Taxonomy" id="885957"/>
    <lineage>
        <taxon>Bacteria</taxon>
        <taxon>Pseudomonadati</taxon>
        <taxon>Thermodesulfobacteriota</taxon>
        <taxon>Desulfobacteria</taxon>
        <taxon>Desulfobacterales</taxon>
        <taxon>Desulfosarcinaceae</taxon>
        <taxon>Desulfosarcina</taxon>
    </lineage>
</organism>
<dbReference type="PANTHER" id="PTHR43553:SF1">
    <property type="entry name" value="ABC TRANSPORTER I FAMILY MEMBER 11, CHLOROPLASTIC"/>
    <property type="match status" value="1"/>
</dbReference>
<dbReference type="InterPro" id="IPR003339">
    <property type="entry name" value="ABC/ECF_trnsptr_transmembrane"/>
</dbReference>
<dbReference type="SUPFAM" id="SSF52540">
    <property type="entry name" value="P-loop containing nucleoside triphosphate hydrolases"/>
    <property type="match status" value="2"/>
</dbReference>
<dbReference type="PROSITE" id="PS50893">
    <property type="entry name" value="ABC_TRANSPORTER_2"/>
    <property type="match status" value="2"/>
</dbReference>
<evidence type="ECO:0000256" key="8">
    <source>
        <dbReference type="SAM" id="Phobius"/>
    </source>
</evidence>
<dbReference type="InterPro" id="IPR015856">
    <property type="entry name" value="ABC_transpr_CbiO/EcfA_su"/>
</dbReference>
<evidence type="ECO:0000256" key="7">
    <source>
        <dbReference type="ARBA" id="ARBA00023136"/>
    </source>
</evidence>
<feature type="domain" description="ABC transporter" evidence="9">
    <location>
        <begin position="15"/>
        <end position="247"/>
    </location>
</feature>
<dbReference type="GO" id="GO:0005524">
    <property type="term" value="F:ATP binding"/>
    <property type="evidence" value="ECO:0007669"/>
    <property type="project" value="UniProtKB-KW"/>
</dbReference>
<comment type="subcellular location">
    <subcellularLocation>
        <location evidence="1">Membrane</location>
        <topology evidence="1">Multi-pass membrane protein</topology>
    </subcellularLocation>
</comment>
<dbReference type="EMBL" id="AP021876">
    <property type="protein sequence ID" value="BBO85721.1"/>
    <property type="molecule type" value="Genomic_DNA"/>
</dbReference>
<evidence type="ECO:0000256" key="4">
    <source>
        <dbReference type="ARBA" id="ARBA00022741"/>
    </source>
</evidence>
<dbReference type="GO" id="GO:0016887">
    <property type="term" value="F:ATP hydrolysis activity"/>
    <property type="evidence" value="ECO:0007669"/>
    <property type="project" value="InterPro"/>
</dbReference>
<keyword evidence="7 8" id="KW-0472">Membrane</keyword>
<keyword evidence="3 8" id="KW-0812">Transmembrane</keyword>
<dbReference type="AlphaFoldDB" id="A0A5K7ZZZ9"/>
<accession>A0A5K7ZZZ9</accession>
<dbReference type="InterPro" id="IPR003439">
    <property type="entry name" value="ABC_transporter-like_ATP-bd"/>
</dbReference>
<evidence type="ECO:0000256" key="5">
    <source>
        <dbReference type="ARBA" id="ARBA00022840"/>
    </source>
</evidence>
<sequence length="695" mass="74928">MVALSTGSNASGPVVRLDRFAYAYPGMTDWVLREISLSIGPGQCHLVQGPTGAGKSTLLLAIRGLLPPGRQSGTLAIHTGSDAASAGSGVGLVRQNPKTQLLCTSLGAEVAFGLENHRVAPSEMPDRVRAALAEVGLRRSLNHSVDALSMGQQYRACIAGLLVMEPVLVMLDEPMAQLDPKGRREVLAIIRRLKRSGRAVLICDHRPEPIQTVVDRFWHLDASGRLGETGPPAHGRPVMNLAAPGPGGRSAPEDSEVPVVRVHDLRLALGPDSLDLTGLSFCARHGERIAVYGPNGAGKTTLIRALAGLVAPLDGTLTVLGAPPRPSRLRGRLAILFQDPRKQMFETTVFDEVAFAARRNGTPEDEIDSKVNDLLDCLGLTGLLHASPHQLSYGQTHLVGLAAVLAGNPEILLLDDPFAGLDKKCARLVVSAVSRQAEVHGTTVVWTSHEAGGLDPWVDRTITLPDPADRRAERDEPVSVRQPPHRSKARYRLGTGIMLAVCVSLSMLAFAARSGIFLVALTAVNLLLTLVFCPQPLRLLRKGAVLFLWQTALVVLLYGIRFGFPQGIASGVQVAGQLFMAFWPGLIFMSANTQPRIVRTLGRFLPSRIAFVAATCLRFLPLLLGEMQQIREAQVFRGARILTGDLKSPRYWPDWLYCLMVPTLIKTLSLSADIAMAATARDFGIHPKRTAWPGD</sequence>
<dbReference type="Pfam" id="PF00005">
    <property type="entry name" value="ABC_tran"/>
    <property type="match status" value="2"/>
</dbReference>
<keyword evidence="6 8" id="KW-1133">Transmembrane helix</keyword>
<dbReference type="InterPro" id="IPR003593">
    <property type="entry name" value="AAA+_ATPase"/>
</dbReference>
<evidence type="ECO:0000313" key="10">
    <source>
        <dbReference type="EMBL" id="BBO85721.1"/>
    </source>
</evidence>
<feature type="transmembrane region" description="Helical" evidence="8">
    <location>
        <begin position="570"/>
        <end position="592"/>
    </location>
</feature>
<dbReference type="CDD" id="cd16914">
    <property type="entry name" value="EcfT"/>
    <property type="match status" value="1"/>
</dbReference>
<dbReference type="InterPro" id="IPR027417">
    <property type="entry name" value="P-loop_NTPase"/>
</dbReference>
<feature type="transmembrane region" description="Helical" evidence="8">
    <location>
        <begin position="545"/>
        <end position="564"/>
    </location>
</feature>